<dbReference type="Pfam" id="PF16525">
    <property type="entry name" value="MHB"/>
    <property type="match status" value="1"/>
</dbReference>
<feature type="chain" id="PRO_5026725887" evidence="1">
    <location>
        <begin position="36"/>
        <end position="123"/>
    </location>
</feature>
<evidence type="ECO:0000313" key="3">
    <source>
        <dbReference type="EMBL" id="BBZ78990.1"/>
    </source>
</evidence>
<dbReference type="Proteomes" id="UP000467249">
    <property type="component" value="Chromosome"/>
</dbReference>
<dbReference type="InterPro" id="IPR038378">
    <property type="entry name" value="MHB_sf"/>
</dbReference>
<organism evidence="3 4">
    <name type="scientific">Mycolicibacterium anyangense</name>
    <dbReference type="NCBI Taxonomy" id="1431246"/>
    <lineage>
        <taxon>Bacteria</taxon>
        <taxon>Bacillati</taxon>
        <taxon>Actinomycetota</taxon>
        <taxon>Actinomycetes</taxon>
        <taxon>Mycobacteriales</taxon>
        <taxon>Mycobacteriaceae</taxon>
        <taxon>Mycolicibacterium</taxon>
    </lineage>
</organism>
<evidence type="ECO:0000313" key="4">
    <source>
        <dbReference type="Proteomes" id="UP000467249"/>
    </source>
</evidence>
<feature type="signal peptide" evidence="1">
    <location>
        <begin position="1"/>
        <end position="35"/>
    </location>
</feature>
<protein>
    <submittedName>
        <fullName evidence="3">Membrane protein</fullName>
    </submittedName>
</protein>
<sequence length="123" mass="12653">MLRNARLARRAMVGTIGMGAVAGAMLVGTAPSALADPPPNCTAADLAGVSAGVSAATSAYLFTHPDVNAFFTGLEGAPRDTIRSEVQKYLDYNPSVKADLQGIRQPLVDLKNRCGGGPDLPAN</sequence>
<dbReference type="GO" id="GO:0020037">
    <property type="term" value="F:heme binding"/>
    <property type="evidence" value="ECO:0007669"/>
    <property type="project" value="InterPro"/>
</dbReference>
<evidence type="ECO:0000256" key="1">
    <source>
        <dbReference type="SAM" id="SignalP"/>
    </source>
</evidence>
<keyword evidence="1" id="KW-0732">Signal</keyword>
<dbReference type="PROSITE" id="PS51318">
    <property type="entry name" value="TAT"/>
    <property type="match status" value="1"/>
</dbReference>
<keyword evidence="4" id="KW-1185">Reference proteome</keyword>
<dbReference type="InterPro" id="IPR032407">
    <property type="entry name" value="MHB"/>
</dbReference>
<feature type="domain" description="Haemophore haem-binding" evidence="2">
    <location>
        <begin position="39"/>
        <end position="115"/>
    </location>
</feature>
<reference evidence="3 4" key="1">
    <citation type="journal article" date="2019" name="Emerg. Microbes Infect.">
        <title>Comprehensive subspecies identification of 175 nontuberculous mycobacteria species based on 7547 genomic profiles.</title>
        <authorList>
            <person name="Matsumoto Y."/>
            <person name="Kinjo T."/>
            <person name="Motooka D."/>
            <person name="Nabeya D."/>
            <person name="Jung N."/>
            <person name="Uechi K."/>
            <person name="Horii T."/>
            <person name="Iida T."/>
            <person name="Fujita J."/>
            <person name="Nakamura S."/>
        </authorList>
    </citation>
    <scope>NUCLEOTIDE SEQUENCE [LARGE SCALE GENOMIC DNA]</scope>
    <source>
        <strain evidence="3 4">JCM 30275</strain>
    </source>
</reference>
<dbReference type="RefSeq" id="WP_163806049.1">
    <property type="nucleotide sequence ID" value="NZ_AP022620.1"/>
</dbReference>
<gene>
    <name evidence="3" type="ORF">MANY_43270</name>
</gene>
<dbReference type="Gene3D" id="1.20.20.20">
    <property type="entry name" value="Haemophore, haem-binding domain"/>
    <property type="match status" value="1"/>
</dbReference>
<dbReference type="EMBL" id="AP022620">
    <property type="protein sequence ID" value="BBZ78990.1"/>
    <property type="molecule type" value="Genomic_DNA"/>
</dbReference>
<proteinExistence type="predicted"/>
<name>A0A6N4WAC5_9MYCO</name>
<dbReference type="NCBIfam" id="TIGR04529">
    <property type="entry name" value="MTB_hemophore"/>
    <property type="match status" value="1"/>
</dbReference>
<evidence type="ECO:0000259" key="2">
    <source>
        <dbReference type="Pfam" id="PF16525"/>
    </source>
</evidence>
<accession>A0A6N4WAC5</accession>
<dbReference type="AlphaFoldDB" id="A0A6N4WAC5"/>
<dbReference type="InterPro" id="IPR006311">
    <property type="entry name" value="TAT_signal"/>
</dbReference>
<dbReference type="KEGG" id="many:MANY_43270"/>